<feature type="binding site" evidence="3">
    <location>
        <position position="137"/>
    </location>
    <ligand>
        <name>a divalent metal cation</name>
        <dbReference type="ChEBI" id="CHEBI:60240"/>
    </ligand>
</feature>
<dbReference type="PANTHER" id="PTHR10907:SF47">
    <property type="entry name" value="REGUCALCIN"/>
    <property type="match status" value="1"/>
</dbReference>
<feature type="active site" description="Proton donor/acceptor" evidence="2">
    <location>
        <position position="184"/>
    </location>
</feature>
<dbReference type="EMBL" id="FOYL01000005">
    <property type="protein sequence ID" value="SFR20552.1"/>
    <property type="molecule type" value="Genomic_DNA"/>
</dbReference>
<dbReference type="RefSeq" id="WP_093597065.1">
    <property type="nucleotide sequence ID" value="NZ_FOYL01000005.1"/>
</dbReference>
<feature type="binding site" evidence="3">
    <location>
        <position position="112"/>
    </location>
    <ligand>
        <name>substrate</name>
    </ligand>
</feature>
<organism evidence="5 6">
    <name type="scientific">Lentzea waywayandensis</name>
    <dbReference type="NCBI Taxonomy" id="84724"/>
    <lineage>
        <taxon>Bacteria</taxon>
        <taxon>Bacillati</taxon>
        <taxon>Actinomycetota</taxon>
        <taxon>Actinomycetes</taxon>
        <taxon>Pseudonocardiales</taxon>
        <taxon>Pseudonocardiaceae</taxon>
        <taxon>Lentzea</taxon>
    </lineage>
</organism>
<dbReference type="Pfam" id="PF08450">
    <property type="entry name" value="SGL"/>
    <property type="match status" value="1"/>
</dbReference>
<keyword evidence="6" id="KW-1185">Reference proteome</keyword>
<reference evidence="6" key="1">
    <citation type="submission" date="2016-10" db="EMBL/GenBank/DDBJ databases">
        <authorList>
            <person name="Varghese N."/>
            <person name="Submissions S."/>
        </authorList>
    </citation>
    <scope>NUCLEOTIDE SEQUENCE [LARGE SCALE GENOMIC DNA]</scope>
    <source>
        <strain evidence="6">DSM 44232</strain>
    </source>
</reference>
<gene>
    <name evidence="5" type="ORF">SAMN04488564_105262</name>
</gene>
<feature type="binding site" evidence="3">
    <location>
        <position position="184"/>
    </location>
    <ligand>
        <name>a divalent metal cation</name>
        <dbReference type="ChEBI" id="CHEBI:60240"/>
    </ligand>
</feature>
<comment type="cofactor">
    <cofactor evidence="3">
        <name>Zn(2+)</name>
        <dbReference type="ChEBI" id="CHEBI:29105"/>
    </cofactor>
    <text evidence="3">Binds 1 divalent metal cation per subunit.</text>
</comment>
<dbReference type="AlphaFoldDB" id="A0A1I6ESS2"/>
<name>A0A1I6ESS2_9PSEU</name>
<keyword evidence="3" id="KW-0862">Zinc</keyword>
<comment type="similarity">
    <text evidence="1">Belongs to the SMP-30/CGR1 family.</text>
</comment>
<accession>A0A1I6ESS2</accession>
<dbReference type="PANTHER" id="PTHR10907">
    <property type="entry name" value="REGUCALCIN"/>
    <property type="match status" value="1"/>
</dbReference>
<evidence type="ECO:0000259" key="4">
    <source>
        <dbReference type="Pfam" id="PF08450"/>
    </source>
</evidence>
<dbReference type="InterPro" id="IPR011042">
    <property type="entry name" value="6-blade_b-propeller_TolB-like"/>
</dbReference>
<dbReference type="GO" id="GO:0005509">
    <property type="term" value="F:calcium ion binding"/>
    <property type="evidence" value="ECO:0007669"/>
    <property type="project" value="TreeGrafter"/>
</dbReference>
<dbReference type="InterPro" id="IPR013658">
    <property type="entry name" value="SGL"/>
</dbReference>
<feature type="binding site" evidence="3">
    <location>
        <position position="94"/>
    </location>
    <ligand>
        <name>substrate</name>
    </ligand>
</feature>
<sequence length="287" mass="30715">MTLTQWNFEQLELGEGARWINGRLVVVDLLAGRVLETRGDVPAPFNEIVALPVPVGAVAPVRGSDELMAAYGTGAGFLNGPQQETFADEGMRVNDAVADPAGRFWVTTTAYDTEPGTGALHRLGSPSPVLKGLTIPNGPAFSHDGRYLYLADSARGVVHRFDVGSGGELGARRVFLHTPHQTPDGMTTDVAGNLWIAFWGASVVRRYRPDGRLDREVCLPARQPTSVCLGGPDLGRLFITTAKYGLRRPSLHDGAVFAIDVDVPGRPANEFVPAHSGEQSHAAEPSE</sequence>
<dbReference type="GO" id="GO:0019853">
    <property type="term" value="P:L-ascorbic acid biosynthetic process"/>
    <property type="evidence" value="ECO:0007669"/>
    <property type="project" value="TreeGrafter"/>
</dbReference>
<evidence type="ECO:0000313" key="5">
    <source>
        <dbReference type="EMBL" id="SFR20552.1"/>
    </source>
</evidence>
<dbReference type="OrthoDB" id="2633250at2"/>
<feature type="binding site" evidence="3">
    <location>
        <position position="15"/>
    </location>
    <ligand>
        <name>a divalent metal cation</name>
        <dbReference type="ChEBI" id="CHEBI:60240"/>
    </ligand>
</feature>
<feature type="binding site" evidence="3">
    <location>
        <position position="92"/>
    </location>
    <ligand>
        <name>substrate</name>
    </ligand>
</feature>
<evidence type="ECO:0000256" key="1">
    <source>
        <dbReference type="ARBA" id="ARBA00008853"/>
    </source>
</evidence>
<evidence type="ECO:0000256" key="3">
    <source>
        <dbReference type="PIRSR" id="PIRSR605511-2"/>
    </source>
</evidence>
<dbReference type="GO" id="GO:0004341">
    <property type="term" value="F:gluconolactonase activity"/>
    <property type="evidence" value="ECO:0007669"/>
    <property type="project" value="TreeGrafter"/>
</dbReference>
<dbReference type="Gene3D" id="2.120.10.30">
    <property type="entry name" value="TolB, C-terminal domain"/>
    <property type="match status" value="1"/>
</dbReference>
<protein>
    <submittedName>
        <fullName evidence="5">Sugar lactone lactonase YvrE</fullName>
    </submittedName>
</protein>
<dbReference type="InterPro" id="IPR005511">
    <property type="entry name" value="SMP-30"/>
</dbReference>
<dbReference type="Proteomes" id="UP000198583">
    <property type="component" value="Unassembled WGS sequence"/>
</dbReference>
<evidence type="ECO:0000313" key="6">
    <source>
        <dbReference type="Proteomes" id="UP000198583"/>
    </source>
</evidence>
<feature type="domain" description="SMP-30/Gluconolactonase/LRE-like region" evidence="4">
    <location>
        <begin position="13"/>
        <end position="242"/>
    </location>
</feature>
<proteinExistence type="inferred from homology"/>
<dbReference type="SUPFAM" id="SSF63829">
    <property type="entry name" value="Calcium-dependent phosphotriesterase"/>
    <property type="match status" value="1"/>
</dbReference>
<keyword evidence="3" id="KW-0479">Metal-binding</keyword>
<dbReference type="PRINTS" id="PR01790">
    <property type="entry name" value="SMP30FAMILY"/>
</dbReference>
<dbReference type="STRING" id="84724.SAMN04488564_105262"/>
<evidence type="ECO:0000256" key="2">
    <source>
        <dbReference type="PIRSR" id="PIRSR605511-1"/>
    </source>
</evidence>